<evidence type="ECO:0000256" key="8">
    <source>
        <dbReference type="ARBA" id="ARBA00022967"/>
    </source>
</evidence>
<proteinExistence type="predicted"/>
<evidence type="ECO:0000256" key="2">
    <source>
        <dbReference type="ARBA" id="ARBA00022553"/>
    </source>
</evidence>
<dbReference type="KEGG" id="dci:113469902"/>
<dbReference type="GO" id="GO:0006874">
    <property type="term" value="P:intracellular calcium ion homeostasis"/>
    <property type="evidence" value="ECO:0007669"/>
    <property type="project" value="TreeGrafter"/>
</dbReference>
<keyword evidence="9 11" id="KW-1133">Transmembrane helix</keyword>
<feature type="transmembrane region" description="Helical" evidence="11">
    <location>
        <begin position="110"/>
        <end position="126"/>
    </location>
</feature>
<dbReference type="InterPro" id="IPR023298">
    <property type="entry name" value="ATPase_P-typ_TM_dom_sf"/>
</dbReference>
<keyword evidence="2" id="KW-0597">Phosphoprotein</keyword>
<dbReference type="InterPro" id="IPR023214">
    <property type="entry name" value="HAD_sf"/>
</dbReference>
<evidence type="ECO:0000256" key="10">
    <source>
        <dbReference type="ARBA" id="ARBA00023136"/>
    </source>
</evidence>
<keyword evidence="6" id="KW-0067">ATP-binding</keyword>
<dbReference type="SUPFAM" id="SSF56784">
    <property type="entry name" value="HAD-like"/>
    <property type="match status" value="1"/>
</dbReference>
<protein>
    <submittedName>
        <fullName evidence="13">Probable cation-transporting ATPase W08D2.5</fullName>
    </submittedName>
</protein>
<dbReference type="STRING" id="121845.A0A3Q0J5F4"/>
<dbReference type="InterPro" id="IPR036412">
    <property type="entry name" value="HAD-like_sf"/>
</dbReference>
<evidence type="ECO:0000256" key="1">
    <source>
        <dbReference type="ARBA" id="ARBA00004141"/>
    </source>
</evidence>
<evidence type="ECO:0000256" key="9">
    <source>
        <dbReference type="ARBA" id="ARBA00022989"/>
    </source>
</evidence>
<keyword evidence="4" id="KW-0479">Metal-binding</keyword>
<dbReference type="PANTHER" id="PTHR45630:SF8">
    <property type="entry name" value="CATION-TRANSPORTING ATPASE"/>
    <property type="match status" value="1"/>
</dbReference>
<evidence type="ECO:0000256" key="11">
    <source>
        <dbReference type="SAM" id="Phobius"/>
    </source>
</evidence>
<dbReference type="GO" id="GO:0046872">
    <property type="term" value="F:metal ion binding"/>
    <property type="evidence" value="ECO:0007669"/>
    <property type="project" value="UniProtKB-KW"/>
</dbReference>
<evidence type="ECO:0000256" key="5">
    <source>
        <dbReference type="ARBA" id="ARBA00022741"/>
    </source>
</evidence>
<sequence>MYPDQKQQLVQTLQSLGYCVAMCGDGANDCGALKAAHTGISLSEAESSVASPFTSREPNIECVVRVIREGRAALVTSFGIFKYMAAYSLTQFISVMILYNIDCNLTDIEFLYVDLFIITSFAFLIGKTDSFDGKSSLFTREHIIP</sequence>
<dbReference type="PaxDb" id="121845-A0A3Q0J5F4"/>
<keyword evidence="12" id="KW-1185">Reference proteome</keyword>
<keyword evidence="10 11" id="KW-0472">Membrane</keyword>
<gene>
    <name evidence="13" type="primary">LOC113469902</name>
</gene>
<comment type="subcellular location">
    <subcellularLocation>
        <location evidence="1">Membrane</location>
        <topology evidence="1">Multi-pass membrane protein</topology>
    </subcellularLocation>
</comment>
<keyword evidence="8" id="KW-1278">Translocase</keyword>
<dbReference type="PANTHER" id="PTHR45630">
    <property type="entry name" value="CATION-TRANSPORTING ATPASE-RELATED"/>
    <property type="match status" value="1"/>
</dbReference>
<dbReference type="GO" id="GO:0005524">
    <property type="term" value="F:ATP binding"/>
    <property type="evidence" value="ECO:0007669"/>
    <property type="project" value="UniProtKB-KW"/>
</dbReference>
<dbReference type="InterPro" id="IPR001757">
    <property type="entry name" value="P_typ_ATPase"/>
</dbReference>
<organism evidence="12 13">
    <name type="scientific">Diaphorina citri</name>
    <name type="common">Asian citrus psyllid</name>
    <dbReference type="NCBI Taxonomy" id="121845"/>
    <lineage>
        <taxon>Eukaryota</taxon>
        <taxon>Metazoa</taxon>
        <taxon>Ecdysozoa</taxon>
        <taxon>Arthropoda</taxon>
        <taxon>Hexapoda</taxon>
        <taxon>Insecta</taxon>
        <taxon>Pterygota</taxon>
        <taxon>Neoptera</taxon>
        <taxon>Paraneoptera</taxon>
        <taxon>Hemiptera</taxon>
        <taxon>Sternorrhyncha</taxon>
        <taxon>Psylloidea</taxon>
        <taxon>Psyllidae</taxon>
        <taxon>Diaphorininae</taxon>
        <taxon>Diaphorina</taxon>
    </lineage>
</organism>
<dbReference type="RefSeq" id="XP_026683719.1">
    <property type="nucleotide sequence ID" value="XM_026827918.1"/>
</dbReference>
<reference evidence="13" key="1">
    <citation type="submission" date="2025-08" db="UniProtKB">
        <authorList>
            <consortium name="RefSeq"/>
        </authorList>
    </citation>
    <scope>IDENTIFICATION</scope>
</reference>
<dbReference type="GO" id="GO:0016887">
    <property type="term" value="F:ATP hydrolysis activity"/>
    <property type="evidence" value="ECO:0007669"/>
    <property type="project" value="InterPro"/>
</dbReference>
<dbReference type="GO" id="GO:0019829">
    <property type="term" value="F:ATPase-coupled monoatomic cation transmembrane transporter activity"/>
    <property type="evidence" value="ECO:0007669"/>
    <property type="project" value="TreeGrafter"/>
</dbReference>
<dbReference type="GO" id="GO:0015203">
    <property type="term" value="F:polyamine transmembrane transporter activity"/>
    <property type="evidence" value="ECO:0007669"/>
    <property type="project" value="TreeGrafter"/>
</dbReference>
<dbReference type="Gene3D" id="3.40.50.1000">
    <property type="entry name" value="HAD superfamily/HAD-like"/>
    <property type="match status" value="1"/>
</dbReference>
<dbReference type="GO" id="GO:0140358">
    <property type="term" value="F:P-type transmembrane transporter activity"/>
    <property type="evidence" value="ECO:0007669"/>
    <property type="project" value="InterPro"/>
</dbReference>
<evidence type="ECO:0000256" key="3">
    <source>
        <dbReference type="ARBA" id="ARBA00022692"/>
    </source>
</evidence>
<keyword evidence="7" id="KW-0460">Magnesium</keyword>
<evidence type="ECO:0000256" key="6">
    <source>
        <dbReference type="ARBA" id="ARBA00022840"/>
    </source>
</evidence>
<dbReference type="SUPFAM" id="SSF81665">
    <property type="entry name" value="Calcium ATPase, transmembrane domain M"/>
    <property type="match status" value="1"/>
</dbReference>
<dbReference type="GeneID" id="113469902"/>
<evidence type="ECO:0000256" key="4">
    <source>
        <dbReference type="ARBA" id="ARBA00022723"/>
    </source>
</evidence>
<name>A0A3Q0J5F4_DIACI</name>
<accession>A0A3Q0J5F4</accession>
<dbReference type="InterPro" id="IPR006544">
    <property type="entry name" value="P-type_TPase_V"/>
</dbReference>
<evidence type="ECO:0000313" key="13">
    <source>
        <dbReference type="RefSeq" id="XP_026683719.1"/>
    </source>
</evidence>
<feature type="transmembrane region" description="Helical" evidence="11">
    <location>
        <begin position="74"/>
        <end position="98"/>
    </location>
</feature>
<evidence type="ECO:0000256" key="7">
    <source>
        <dbReference type="ARBA" id="ARBA00022842"/>
    </source>
</evidence>
<dbReference type="Proteomes" id="UP000079169">
    <property type="component" value="Unplaced"/>
</dbReference>
<dbReference type="AlphaFoldDB" id="A0A3Q0J5F4"/>
<keyword evidence="5" id="KW-0547">Nucleotide-binding</keyword>
<dbReference type="GO" id="GO:0016020">
    <property type="term" value="C:membrane"/>
    <property type="evidence" value="ECO:0007669"/>
    <property type="project" value="UniProtKB-SubCell"/>
</dbReference>
<keyword evidence="3 11" id="KW-0812">Transmembrane</keyword>
<dbReference type="NCBIfam" id="TIGR01494">
    <property type="entry name" value="ATPase_P-type"/>
    <property type="match status" value="1"/>
</dbReference>
<evidence type="ECO:0000313" key="12">
    <source>
        <dbReference type="Proteomes" id="UP000079169"/>
    </source>
</evidence>